<protein>
    <submittedName>
        <fullName evidence="2">Uncharacterized protein</fullName>
    </submittedName>
</protein>
<dbReference type="AlphaFoldDB" id="A0A0B7AFV1"/>
<feature type="transmembrane region" description="Helical" evidence="1">
    <location>
        <begin position="64"/>
        <end position="84"/>
    </location>
</feature>
<gene>
    <name evidence="2" type="primary">ORF111970</name>
</gene>
<reference evidence="2" key="1">
    <citation type="submission" date="2014-12" db="EMBL/GenBank/DDBJ databases">
        <title>Insight into the proteome of Arion vulgaris.</title>
        <authorList>
            <person name="Aradska J."/>
            <person name="Bulat T."/>
            <person name="Smidak R."/>
            <person name="Sarate P."/>
            <person name="Gangsoo J."/>
            <person name="Sialana F."/>
            <person name="Bilban M."/>
            <person name="Lubec G."/>
        </authorList>
    </citation>
    <scope>NUCLEOTIDE SEQUENCE</scope>
    <source>
        <tissue evidence="2">Skin</tissue>
    </source>
</reference>
<accession>A0A0B7AFV1</accession>
<feature type="transmembrane region" description="Helical" evidence="1">
    <location>
        <begin position="140"/>
        <end position="157"/>
    </location>
</feature>
<keyword evidence="1" id="KW-1133">Transmembrane helix</keyword>
<name>A0A0B7AFV1_9EUPU</name>
<evidence type="ECO:0000313" key="2">
    <source>
        <dbReference type="EMBL" id="CEK78800.1"/>
    </source>
</evidence>
<evidence type="ECO:0000256" key="1">
    <source>
        <dbReference type="SAM" id="Phobius"/>
    </source>
</evidence>
<feature type="transmembrane region" description="Helical" evidence="1">
    <location>
        <begin position="90"/>
        <end position="110"/>
    </location>
</feature>
<dbReference type="EMBL" id="HACG01031935">
    <property type="protein sequence ID" value="CEK78800.1"/>
    <property type="molecule type" value="Transcribed_RNA"/>
</dbReference>
<proteinExistence type="predicted"/>
<keyword evidence="1" id="KW-0472">Membrane</keyword>
<organism evidence="2">
    <name type="scientific">Arion vulgaris</name>
    <dbReference type="NCBI Taxonomy" id="1028688"/>
    <lineage>
        <taxon>Eukaryota</taxon>
        <taxon>Metazoa</taxon>
        <taxon>Spiralia</taxon>
        <taxon>Lophotrochozoa</taxon>
        <taxon>Mollusca</taxon>
        <taxon>Gastropoda</taxon>
        <taxon>Heterobranchia</taxon>
        <taxon>Euthyneura</taxon>
        <taxon>Panpulmonata</taxon>
        <taxon>Eupulmonata</taxon>
        <taxon>Stylommatophora</taxon>
        <taxon>Helicina</taxon>
        <taxon>Arionoidea</taxon>
        <taxon>Arionidae</taxon>
        <taxon>Arion</taxon>
    </lineage>
</organism>
<keyword evidence="1" id="KW-0812">Transmembrane</keyword>
<feature type="transmembrane region" description="Helical" evidence="1">
    <location>
        <begin position="31"/>
        <end position="52"/>
    </location>
</feature>
<sequence>MKMSRQLTTSLTDALVTWSVLYFIYNVFWVNFFACVGLGIQGTAAALGVIRFAQSRPQSQIYDYHQMMFWLSQVVGLPLLAVGFCHKDMPVMMNLNLMIMAAVLIGSNFLAPGMRQLATESCAGFGMLTIIIVSVRTWNIYAVLASAVYIVSSKVIGTEGKMGIFLRVDIHHVGISLGNALYTWGMMNV</sequence>